<feature type="compositionally biased region" description="Acidic residues" evidence="5">
    <location>
        <begin position="709"/>
        <end position="728"/>
    </location>
</feature>
<feature type="compositionally biased region" description="Basic and acidic residues" evidence="5">
    <location>
        <begin position="1932"/>
        <end position="1951"/>
    </location>
</feature>
<dbReference type="PROSITE" id="PS00518">
    <property type="entry name" value="ZF_RING_1"/>
    <property type="match status" value="1"/>
</dbReference>
<dbReference type="InterPro" id="IPR013083">
    <property type="entry name" value="Znf_RING/FYVE/PHD"/>
</dbReference>
<evidence type="ECO:0000256" key="3">
    <source>
        <dbReference type="ARBA" id="ARBA00022833"/>
    </source>
</evidence>
<dbReference type="PROSITE" id="PS50089">
    <property type="entry name" value="ZF_RING_2"/>
    <property type="match status" value="1"/>
</dbReference>
<name>A0ABM1C5E6_LIMPO</name>
<feature type="region of interest" description="Disordered" evidence="5">
    <location>
        <begin position="1003"/>
        <end position="1032"/>
    </location>
</feature>
<feature type="compositionally biased region" description="Basic residues" evidence="5">
    <location>
        <begin position="463"/>
        <end position="483"/>
    </location>
</feature>
<feature type="compositionally biased region" description="Basic and acidic residues" evidence="5">
    <location>
        <begin position="1304"/>
        <end position="1341"/>
    </location>
</feature>
<feature type="compositionally biased region" description="Polar residues" evidence="5">
    <location>
        <begin position="1407"/>
        <end position="1422"/>
    </location>
</feature>
<dbReference type="CDD" id="cd16635">
    <property type="entry name" value="mRING-HC-C3HC3D_PHRF1"/>
    <property type="match status" value="1"/>
</dbReference>
<feature type="compositionally biased region" description="Basic and acidic residues" evidence="5">
    <location>
        <begin position="1119"/>
        <end position="1188"/>
    </location>
</feature>
<evidence type="ECO:0000256" key="2">
    <source>
        <dbReference type="ARBA" id="ARBA00022771"/>
    </source>
</evidence>
<feature type="compositionally biased region" description="Basic residues" evidence="5">
    <location>
        <begin position="1342"/>
        <end position="1356"/>
    </location>
</feature>
<evidence type="ECO:0000256" key="4">
    <source>
        <dbReference type="PROSITE-ProRule" id="PRU00175"/>
    </source>
</evidence>
<keyword evidence="1" id="KW-0479">Metal-binding</keyword>
<evidence type="ECO:0000313" key="8">
    <source>
        <dbReference type="RefSeq" id="XP_013794499.1"/>
    </source>
</evidence>
<dbReference type="PANTHER" id="PTHR12618">
    <property type="entry name" value="PHD AND RING FINGER DOMAIN-CONTAINING PROTEIN 1"/>
    <property type="match status" value="1"/>
</dbReference>
<feature type="region of interest" description="Disordered" evidence="5">
    <location>
        <begin position="1594"/>
        <end position="1625"/>
    </location>
</feature>
<dbReference type="Gene3D" id="3.30.40.10">
    <property type="entry name" value="Zinc/RING finger domain, C3HC4 (zinc finger)"/>
    <property type="match status" value="2"/>
</dbReference>
<feature type="compositionally biased region" description="Polar residues" evidence="5">
    <location>
        <begin position="439"/>
        <end position="453"/>
    </location>
</feature>
<feature type="domain" description="RING-type" evidence="6">
    <location>
        <begin position="21"/>
        <end position="62"/>
    </location>
</feature>
<reference evidence="8" key="1">
    <citation type="submission" date="2025-08" db="UniProtKB">
        <authorList>
            <consortium name="RefSeq"/>
        </authorList>
    </citation>
    <scope>IDENTIFICATION</scope>
    <source>
        <tissue evidence="8">Muscle</tissue>
    </source>
</reference>
<dbReference type="Pfam" id="PF13639">
    <property type="entry name" value="zf-RING_2"/>
    <property type="match status" value="1"/>
</dbReference>
<feature type="compositionally biased region" description="Basic and acidic residues" evidence="5">
    <location>
        <begin position="1212"/>
        <end position="1297"/>
    </location>
</feature>
<feature type="compositionally biased region" description="Basic residues" evidence="5">
    <location>
        <begin position="1545"/>
        <end position="1557"/>
    </location>
</feature>
<feature type="compositionally biased region" description="Basic and acidic residues" evidence="5">
    <location>
        <begin position="1521"/>
        <end position="1534"/>
    </location>
</feature>
<feature type="region of interest" description="Disordered" evidence="5">
    <location>
        <begin position="709"/>
        <end position="730"/>
    </location>
</feature>
<feature type="region of interest" description="Disordered" evidence="5">
    <location>
        <begin position="515"/>
        <end position="540"/>
    </location>
</feature>
<dbReference type="SMART" id="SM00184">
    <property type="entry name" value="RING"/>
    <property type="match status" value="2"/>
</dbReference>
<keyword evidence="7" id="KW-1185">Reference proteome</keyword>
<keyword evidence="3" id="KW-0862">Zinc</keyword>
<feature type="compositionally biased region" description="Polar residues" evidence="5">
    <location>
        <begin position="515"/>
        <end position="528"/>
    </location>
</feature>
<evidence type="ECO:0000256" key="5">
    <source>
        <dbReference type="SAM" id="MobiDB-lite"/>
    </source>
</evidence>
<accession>A0ABM1C5E6</accession>
<dbReference type="InterPro" id="IPR001841">
    <property type="entry name" value="Znf_RING"/>
</dbReference>
<dbReference type="InterPro" id="IPR017907">
    <property type="entry name" value="Znf_RING_CS"/>
</dbReference>
<feature type="region of interest" description="Disordered" evidence="5">
    <location>
        <begin position="1930"/>
        <end position="1985"/>
    </location>
</feature>
<dbReference type="InterPro" id="IPR057031">
    <property type="entry name" value="SFR19-like_C"/>
</dbReference>
<feature type="region of interest" description="Disordered" evidence="5">
    <location>
        <begin position="1115"/>
        <end position="1365"/>
    </location>
</feature>
<proteinExistence type="predicted"/>
<feature type="compositionally biased region" description="Pro residues" evidence="5">
    <location>
        <begin position="1603"/>
        <end position="1617"/>
    </location>
</feature>
<feature type="region of interest" description="Disordered" evidence="5">
    <location>
        <begin position="1521"/>
        <end position="1578"/>
    </location>
</feature>
<dbReference type="RefSeq" id="XP_013794499.1">
    <property type="nucleotide sequence ID" value="XM_013939045.2"/>
</dbReference>
<feature type="compositionally biased region" description="Polar residues" evidence="5">
    <location>
        <begin position="1952"/>
        <end position="1972"/>
    </location>
</feature>
<protein>
    <submittedName>
        <fullName evidence="8">Ankyrin repeat domain-containing protein 11-like</fullName>
    </submittedName>
</protein>
<dbReference type="PANTHER" id="PTHR12618:SF20">
    <property type="entry name" value="PHD AND RING FINGER DOMAIN-CONTAINING PROTEIN 1"/>
    <property type="match status" value="1"/>
</dbReference>
<evidence type="ECO:0000256" key="1">
    <source>
        <dbReference type="ARBA" id="ARBA00022723"/>
    </source>
</evidence>
<feature type="compositionally biased region" description="Basic and acidic residues" evidence="5">
    <location>
        <begin position="1196"/>
        <end position="1205"/>
    </location>
</feature>
<dbReference type="Pfam" id="PF23030">
    <property type="entry name" value="SCAF11-like_C"/>
    <property type="match status" value="1"/>
</dbReference>
<sequence length="2127" mass="242635">MSRASDETETGSNSSDGSQVCPICLNKLCGQEIGTPENCDHSFCLECLLEWSKNINTCPIDRIQFSLIIVCVQFGEKISRWFPVENILHKDGNQKQQVKDYTCCETCGLANCEDRFLTCGFGYHCGCLASPLRDSLMKEWFCPYFLPTVESSHRSSIQESLLQEILDNFQVMLSNNFKSDATVLRRATFPKIDSKNVNTYIQRRKIKGESAGKRKEVSRTKIKRPSLALCRLLAALLAVKKKMADDHRLMKPPLGHTLSITRHLGIPQRVNSLDSGTGISLISLYGDRNELDIVNESFDSEGDVSLVRTCIRSPVRAHAKEVLVSLFVSSRSCIPTVPSLESHQNYDMIDSILQIQPSLNYDSQVMWNRSLKSTNYSMTLKAPNSSIQKRPQDPVSQGTSSKETSPQGYSKCRSTNQEDFSGSSKENVSIYNRCMPSRTSYSKENVSNSNVSRPTDGHCSSSHSHHHHKGKHKHSHRKEKKHPHIEEDVDIYSDIESLGESALLIEEDNTNNHFSLPSSTTYHSNSLIGNLEEGSDSSENELVIDEDAKVGEEQSYSDGENAHTNHSAEIVLSGKFKDEETIEENLLQEIVEKDNVEEFSESFPCSSSSNDNCKESENQEAFTNYKKEQYKEQNYKECKQDKKGYVLEQNLYICKVGKRETGYDAEQISCLDAIEEPVDVNINEDGRDAEYQFQSEEKEDIEVEVGADIDQTEDEEDCEQQQDEETGDIGETKIIEFDDIQEQNYDEEDAIYINGAENMEHNGVQKQRDKEERLREIDETEYTESDDFQEYVDAKGRATNLDEIENVMDDDVEDHEDENEERITNINTEDNTIQEYNIENENNHKESELYIENMEGSDMRETSSQGLGEMMWNNEKKLHGTRISLSTEEPQKTPLILEKQKGEKDEVIREAKENMVKQKTCMHYEQQQLGDSNNNVEFSHEISLNLAEVEDISEDENEMVCQGDSVNNEENRNIDISCNEQDDVEKKVALLFADEEKCNIVGNKKQESKSRKKNKNSYKASQTNIDDEAEEGEIVENVHSKKRRERERYSSRHNLQEEYDDLTDLTPRINISDLPRIPKIKKVEVEPSLEQTIGTKRTSVLERIDAGSSEISWKKLSKNTKDRNYRDRKPKDENILYQREIKVNKERNKSYKPDSDRWKQDGWSREGNKYQKSDLDQWKQDSRSKEGTKNQQTDFTHLRNDDKYKRIGGSNRGKDQLEVDLWKEKNNVEIPDHNRFSNEKKVEREMEKSFDKSNERREWRVDKSNEKKCEKREKNYRDRYKNKDYKEESNRSNEKEKYRRHSHEHSSEKTREHDSRKEEKTKICGEKYEGHKEKFDKQEKKHHDKNRHHDHKKKKDRGSSPYSDITSLDAKEIYAKGDSIIINVNFNRNTLKDSDVAGHIDDAAENQIDNRFQKSKSLTGDSTNKKNRSYGDFLDLNSECPSLKSNIFEESFAKQSSENVDYGEAISEHTPKEIPLDEDFQLEKDTIMSDDGLKLENFDFENRNYSESEAEDDFRKKLERNVDSKVESNGKEEIYLPSYSEPKSHFKNKNPSRRHFPRSPSPPSPPDNDSYDPCEPTCSPNLRQDVFCQATSTDISSVHEGRPVPPPSPELPPLPTEPEPEEPPLPDVPLTCYSFHVSEPNMSVSTAVSTALSALATMSHEISHSSAFGGPQRTTLILPNLRVPPPNFVHQSYQRNLSSGNRTHLNSGSLPLPNQNLGAAPPHVMFTASNLQNVIQRGMFSTQPPPSLSSVNMPGSSQLGALLPPSTALGAFSQIRSQNLGTEASSSSNPILTNIPPLSIGLPPQMSLPNLRQPPPPLPASVQSQIFPLSQTAVSMAQTTPLSSVNSTVTRNVSSSQVITKQQLQEDVTDVVDMDVESPYSPYSPGDSLVLEIEEEEKPAVSVFQKNYVSVPKDSFDSLLSSEKLTSSLNKRNYDSSKDKSRKPKNGDHHNFQSVDSRLSSESYSKQETSGHSSKKQKIDSRPEANKHKHLIRFEVIDRSKLSASVASKKQTEKKGVLIKMDDSQLKILDELPSSAMEMQVKEKFLKKLNRQERVVEEVKLAVKPYYNKKEITKDEYKEILRKSVPKVCHNESGEINPVKIKALVEGYVKKFKHQRKKSMSGAKHGK</sequence>
<organism evidence="7 8">
    <name type="scientific">Limulus polyphemus</name>
    <name type="common">Atlantic horseshoe crab</name>
    <dbReference type="NCBI Taxonomy" id="6850"/>
    <lineage>
        <taxon>Eukaryota</taxon>
        <taxon>Metazoa</taxon>
        <taxon>Ecdysozoa</taxon>
        <taxon>Arthropoda</taxon>
        <taxon>Chelicerata</taxon>
        <taxon>Merostomata</taxon>
        <taxon>Xiphosura</taxon>
        <taxon>Limulidae</taxon>
        <taxon>Limulus</taxon>
    </lineage>
</organism>
<feature type="region of interest" description="Disordered" evidence="5">
    <location>
        <begin position="380"/>
        <end position="425"/>
    </location>
</feature>
<feature type="region of interest" description="Disordered" evidence="5">
    <location>
        <begin position="439"/>
        <end position="490"/>
    </location>
</feature>
<evidence type="ECO:0000313" key="7">
    <source>
        <dbReference type="Proteomes" id="UP000694941"/>
    </source>
</evidence>
<dbReference type="Proteomes" id="UP000694941">
    <property type="component" value="Unplaced"/>
</dbReference>
<keyword evidence="2 4" id="KW-0863">Zinc-finger</keyword>
<dbReference type="SUPFAM" id="SSF57850">
    <property type="entry name" value="RING/U-box"/>
    <property type="match status" value="1"/>
</dbReference>
<dbReference type="GeneID" id="106478493"/>
<feature type="region of interest" description="Disordered" evidence="5">
    <location>
        <begin position="1405"/>
        <end position="1430"/>
    </location>
</feature>
<dbReference type="InterPro" id="IPR047157">
    <property type="entry name" value="PHRF1/Atg35"/>
</dbReference>
<evidence type="ECO:0000259" key="6">
    <source>
        <dbReference type="PROSITE" id="PS50089"/>
    </source>
</evidence>
<gene>
    <name evidence="8" type="primary">LOC106478493</name>
</gene>